<dbReference type="Proteomes" id="UP000193411">
    <property type="component" value="Unassembled WGS sequence"/>
</dbReference>
<name>A0A1Y2I3V4_9FUNG</name>
<sequence>MAQLIAANSRPVELGDGQQLRVSHCLFAKAVTMPTIMPEYPESGPIVRKQSKLRALLDANRAIYTQKADTVPNFLRHKSNPESTNKTARRSHRAKAAARRVATRLETLIDDIAADRMEPETANWLSTEFGLVVDQAFKDCAIPVLRRLDKAMIDTNAAANRVLVKLALVKPKEADDVEHAAKVVFSCGLAPWVHKLFLLGALYPGPVNNIRGHMHRVAIQTDNIGPNPAHVQAMPPLFVAIHVPARARANMPDKMVAFKEYVATNEGVAPASSTGNSRPTCSTVHLRLVARKKRQELP</sequence>
<reference evidence="2 3" key="1">
    <citation type="submission" date="2016-07" db="EMBL/GenBank/DDBJ databases">
        <title>Pervasive Adenine N6-methylation of Active Genes in Fungi.</title>
        <authorList>
            <consortium name="DOE Joint Genome Institute"/>
            <person name="Mondo S.J."/>
            <person name="Dannebaum R.O."/>
            <person name="Kuo R.C."/>
            <person name="Labutti K."/>
            <person name="Haridas S."/>
            <person name="Kuo A."/>
            <person name="Salamov A."/>
            <person name="Ahrendt S.R."/>
            <person name="Lipzen A."/>
            <person name="Sullivan W."/>
            <person name="Andreopoulos W.B."/>
            <person name="Clum A."/>
            <person name="Lindquist E."/>
            <person name="Daum C."/>
            <person name="Ramamoorthy G.K."/>
            <person name="Gryganskyi A."/>
            <person name="Culley D."/>
            <person name="Magnuson J.K."/>
            <person name="James T.Y."/>
            <person name="O'Malley M.A."/>
            <person name="Stajich J.E."/>
            <person name="Spatafora J.W."/>
            <person name="Visel A."/>
            <person name="Grigoriev I.V."/>
        </authorList>
    </citation>
    <scope>NUCLEOTIDE SEQUENCE [LARGE SCALE GENOMIC DNA]</scope>
    <source>
        <strain evidence="2 3">PL171</strain>
    </source>
</reference>
<evidence type="ECO:0000256" key="1">
    <source>
        <dbReference type="SAM" id="MobiDB-lite"/>
    </source>
</evidence>
<protein>
    <submittedName>
        <fullName evidence="2">Uncharacterized protein</fullName>
    </submittedName>
</protein>
<dbReference type="AlphaFoldDB" id="A0A1Y2I3V4"/>
<proteinExistence type="predicted"/>
<comment type="caution">
    <text evidence="2">The sequence shown here is derived from an EMBL/GenBank/DDBJ whole genome shotgun (WGS) entry which is preliminary data.</text>
</comment>
<organism evidence="2 3">
    <name type="scientific">Catenaria anguillulae PL171</name>
    <dbReference type="NCBI Taxonomy" id="765915"/>
    <lineage>
        <taxon>Eukaryota</taxon>
        <taxon>Fungi</taxon>
        <taxon>Fungi incertae sedis</taxon>
        <taxon>Blastocladiomycota</taxon>
        <taxon>Blastocladiomycetes</taxon>
        <taxon>Blastocladiales</taxon>
        <taxon>Catenariaceae</taxon>
        <taxon>Catenaria</taxon>
    </lineage>
</organism>
<dbReference type="EMBL" id="MCFL01000004">
    <property type="protein sequence ID" value="ORZ40072.1"/>
    <property type="molecule type" value="Genomic_DNA"/>
</dbReference>
<feature type="region of interest" description="Disordered" evidence="1">
    <location>
        <begin position="75"/>
        <end position="96"/>
    </location>
</feature>
<evidence type="ECO:0000313" key="3">
    <source>
        <dbReference type="Proteomes" id="UP000193411"/>
    </source>
</evidence>
<feature type="compositionally biased region" description="Basic residues" evidence="1">
    <location>
        <begin position="87"/>
        <end position="96"/>
    </location>
</feature>
<accession>A0A1Y2I3V4</accession>
<evidence type="ECO:0000313" key="2">
    <source>
        <dbReference type="EMBL" id="ORZ40072.1"/>
    </source>
</evidence>
<gene>
    <name evidence="2" type="ORF">BCR44DRAFT_1426202</name>
</gene>
<keyword evidence="3" id="KW-1185">Reference proteome</keyword>